<dbReference type="Pfam" id="PF00400">
    <property type="entry name" value="WD40"/>
    <property type="match status" value="3"/>
</dbReference>
<dbReference type="SUPFAM" id="SSF50978">
    <property type="entry name" value="WD40 repeat-like"/>
    <property type="match status" value="1"/>
</dbReference>
<feature type="non-terminal residue" evidence="4">
    <location>
        <position position="1"/>
    </location>
</feature>
<dbReference type="GO" id="GO:1990234">
    <property type="term" value="C:transferase complex"/>
    <property type="evidence" value="ECO:0007669"/>
    <property type="project" value="UniProtKB-ARBA"/>
</dbReference>
<dbReference type="InterPro" id="IPR036322">
    <property type="entry name" value="WD40_repeat_dom_sf"/>
</dbReference>
<evidence type="ECO:0000313" key="4">
    <source>
        <dbReference type="EMBL" id="OQR85362.1"/>
    </source>
</evidence>
<dbReference type="OrthoDB" id="1068471at2759"/>
<dbReference type="PROSITE" id="PS50294">
    <property type="entry name" value="WD_REPEATS_REGION"/>
    <property type="match status" value="1"/>
</dbReference>
<sequence>KVWRKPAPNTTIDEPLMTMSGHQHAVWTLAWAPTSNELYSASIDNTVRCWDVNTGQCRNVLEVESDRLLSLAPDQTSIWTGSLRGELLQWDTTSPATITHRIQCITPCVSSLYKAEHLLYIGGVKDIEIWDDRFLVDPLCQLYGHQQSVMDIALLDADNIASVSKDCTLKIWDAQAIEALPRFDMVAHTTAVRSVAVCDSTVATSSNDSSVSLWRRCSGGNLDKLTTLNLHSKQVPQVDLDELSLYTASCDNTITIHNVM</sequence>
<proteinExistence type="predicted"/>
<evidence type="ECO:0000256" key="3">
    <source>
        <dbReference type="PROSITE-ProRule" id="PRU00221"/>
    </source>
</evidence>
<dbReference type="SMART" id="SM00320">
    <property type="entry name" value="WD40"/>
    <property type="match status" value="5"/>
</dbReference>
<feature type="repeat" description="WD" evidence="3">
    <location>
        <begin position="142"/>
        <end position="182"/>
    </location>
</feature>
<dbReference type="PANTHER" id="PTHR22847">
    <property type="entry name" value="WD40 REPEAT PROTEIN"/>
    <property type="match status" value="1"/>
</dbReference>
<feature type="repeat" description="WD" evidence="3">
    <location>
        <begin position="185"/>
        <end position="214"/>
    </location>
</feature>
<dbReference type="Proteomes" id="UP000243217">
    <property type="component" value="Unassembled WGS sequence"/>
</dbReference>
<protein>
    <submittedName>
        <fullName evidence="4">Uncharacterized protein</fullName>
    </submittedName>
</protein>
<evidence type="ECO:0000313" key="5">
    <source>
        <dbReference type="Proteomes" id="UP000243217"/>
    </source>
</evidence>
<dbReference type="STRING" id="74557.A0A1V9YI21"/>
<dbReference type="EMBL" id="JNBS01003776">
    <property type="protein sequence ID" value="OQR85362.1"/>
    <property type="molecule type" value="Genomic_DNA"/>
</dbReference>
<dbReference type="InterPro" id="IPR015943">
    <property type="entry name" value="WD40/YVTN_repeat-like_dom_sf"/>
</dbReference>
<keyword evidence="5" id="KW-1185">Reference proteome</keyword>
<name>A0A1V9YI21_9STRA</name>
<comment type="caution">
    <text evidence="4">The sequence shown here is derived from an EMBL/GenBank/DDBJ whole genome shotgun (WGS) entry which is preliminary data.</text>
</comment>
<organism evidence="4 5">
    <name type="scientific">Thraustotheca clavata</name>
    <dbReference type="NCBI Taxonomy" id="74557"/>
    <lineage>
        <taxon>Eukaryota</taxon>
        <taxon>Sar</taxon>
        <taxon>Stramenopiles</taxon>
        <taxon>Oomycota</taxon>
        <taxon>Saprolegniomycetes</taxon>
        <taxon>Saprolegniales</taxon>
        <taxon>Achlyaceae</taxon>
        <taxon>Thraustotheca</taxon>
    </lineage>
</organism>
<dbReference type="InterPro" id="IPR020472">
    <property type="entry name" value="WD40_PAC1"/>
</dbReference>
<reference evidence="4 5" key="1">
    <citation type="journal article" date="2014" name="Genome Biol. Evol.">
        <title>The secreted proteins of Achlya hypogyna and Thraustotheca clavata identify the ancestral oomycete secretome and reveal gene acquisitions by horizontal gene transfer.</title>
        <authorList>
            <person name="Misner I."/>
            <person name="Blouin N."/>
            <person name="Leonard G."/>
            <person name="Richards T.A."/>
            <person name="Lane C.E."/>
        </authorList>
    </citation>
    <scope>NUCLEOTIDE SEQUENCE [LARGE SCALE GENOMIC DNA]</scope>
    <source>
        <strain evidence="4 5">ATCC 34112</strain>
    </source>
</reference>
<keyword evidence="1 3" id="KW-0853">WD repeat</keyword>
<evidence type="ECO:0000256" key="1">
    <source>
        <dbReference type="ARBA" id="ARBA00022574"/>
    </source>
</evidence>
<accession>A0A1V9YI21</accession>
<dbReference type="AlphaFoldDB" id="A0A1V9YI21"/>
<keyword evidence="2" id="KW-0677">Repeat</keyword>
<dbReference type="Gene3D" id="2.130.10.10">
    <property type="entry name" value="YVTN repeat-like/Quinoprotein amine dehydrogenase"/>
    <property type="match status" value="2"/>
</dbReference>
<dbReference type="PANTHER" id="PTHR22847:SF637">
    <property type="entry name" value="WD REPEAT DOMAIN 5B"/>
    <property type="match status" value="1"/>
</dbReference>
<dbReference type="InterPro" id="IPR001680">
    <property type="entry name" value="WD40_rpt"/>
</dbReference>
<gene>
    <name evidence="4" type="ORF">THRCLA_10711</name>
</gene>
<evidence type="ECO:0000256" key="2">
    <source>
        <dbReference type="ARBA" id="ARBA00022737"/>
    </source>
</evidence>
<feature type="repeat" description="WD" evidence="3">
    <location>
        <begin position="19"/>
        <end position="60"/>
    </location>
</feature>
<dbReference type="PROSITE" id="PS50082">
    <property type="entry name" value="WD_REPEATS_2"/>
    <property type="match status" value="3"/>
</dbReference>
<dbReference type="PRINTS" id="PR00320">
    <property type="entry name" value="GPROTEINBRPT"/>
</dbReference>